<dbReference type="EMBL" id="FNTV01000001">
    <property type="protein sequence ID" value="SEE92425.1"/>
    <property type="molecule type" value="Genomic_DNA"/>
</dbReference>
<feature type="domain" description="GPI inositol-deacylase PGAP1-like alpha/beta" evidence="2">
    <location>
        <begin position="293"/>
        <end position="371"/>
    </location>
</feature>
<name>A0A1H5MST6_9MICC</name>
<dbReference type="Proteomes" id="UP000182725">
    <property type="component" value="Unassembled WGS sequence"/>
</dbReference>
<protein>
    <submittedName>
        <fullName evidence="3">PGAP1-like protein</fullName>
    </submittedName>
</protein>
<dbReference type="Gene3D" id="3.40.50.1820">
    <property type="entry name" value="alpha/beta hydrolase"/>
    <property type="match status" value="1"/>
</dbReference>
<proteinExistence type="predicted"/>
<evidence type="ECO:0000313" key="3">
    <source>
        <dbReference type="EMBL" id="SEE92425.1"/>
    </source>
</evidence>
<sequence length="504" mass="53057">MSVTFAEITAAADELHRIAQLIDSLESRLRSEWTWLGDAAVGAPVYPLSSLEAMRDAYFHSMNLHGSILKLAEKSGQASVNYAEAEARNANAVDRAGRMKALGSGQNTWGLGTFAALKIGHDLLSLLKTGKEQGFRDMMETALNDGGAYTAGALGPGVAFIYMLAQLRKRDAGSAGAASAWGLRKVADAGGLARPGHLVVRQVPEQEWNPAHADFYPPGHAISSEGEPWSGLASFQAMLGGSNDAYGYPPGSIGVVRVDRPDGSTAWVVHLPGTEDWSTFDSSNPFDMEGNMEGMTAAHQEEFKQQEVLVQELIKESLTASGALPGEDVVLTGHSGGGIHAAAAAADPAFLAEVNVKMIVIAGSPAKNTGVGEGINVVDLQNEDDIVTAVDFGPPAATQNWVTVTSRRPPTGEADDLFGVLAQAHSLENYMDDAAALDQSDDPSMVASRQQLQAVLGAGAGGTAMVGAKWVYQGSDVDDWPKQKGQTPGTKKPGETERYSLGVR</sequence>
<accession>A0A1H5MST6</accession>
<evidence type="ECO:0000259" key="2">
    <source>
        <dbReference type="Pfam" id="PF07819"/>
    </source>
</evidence>
<evidence type="ECO:0000313" key="4">
    <source>
        <dbReference type="Proteomes" id="UP000182725"/>
    </source>
</evidence>
<feature type="region of interest" description="Disordered" evidence="1">
    <location>
        <begin position="476"/>
        <end position="504"/>
    </location>
</feature>
<dbReference type="InterPro" id="IPR012908">
    <property type="entry name" value="PGAP1-ab_dom-like"/>
</dbReference>
<dbReference type="GO" id="GO:0016788">
    <property type="term" value="F:hydrolase activity, acting on ester bonds"/>
    <property type="evidence" value="ECO:0007669"/>
    <property type="project" value="InterPro"/>
</dbReference>
<reference evidence="3 4" key="1">
    <citation type="submission" date="2016-10" db="EMBL/GenBank/DDBJ databases">
        <authorList>
            <person name="de Groot N.N."/>
        </authorList>
    </citation>
    <scope>NUCLEOTIDE SEQUENCE [LARGE SCALE GENOMIC DNA]</scope>
    <source>
        <strain evidence="3 4">DSM 22274</strain>
    </source>
</reference>
<dbReference type="RefSeq" id="WP_074712356.1">
    <property type="nucleotide sequence ID" value="NZ_FNTV01000001.1"/>
</dbReference>
<evidence type="ECO:0000256" key="1">
    <source>
        <dbReference type="SAM" id="MobiDB-lite"/>
    </source>
</evidence>
<organism evidence="3 4">
    <name type="scientific">Arthrobacter alpinus</name>
    <dbReference type="NCBI Taxonomy" id="656366"/>
    <lineage>
        <taxon>Bacteria</taxon>
        <taxon>Bacillati</taxon>
        <taxon>Actinomycetota</taxon>
        <taxon>Actinomycetes</taxon>
        <taxon>Micrococcales</taxon>
        <taxon>Micrococcaceae</taxon>
        <taxon>Arthrobacter</taxon>
    </lineage>
</organism>
<dbReference type="InterPro" id="IPR029058">
    <property type="entry name" value="AB_hydrolase_fold"/>
</dbReference>
<dbReference type="SUPFAM" id="SSF53474">
    <property type="entry name" value="alpha/beta-Hydrolases"/>
    <property type="match status" value="1"/>
</dbReference>
<dbReference type="Pfam" id="PF07819">
    <property type="entry name" value="PGAP1"/>
    <property type="match status" value="1"/>
</dbReference>
<gene>
    <name evidence="3" type="ORF">SAMN04489740_3122</name>
</gene>
<dbReference type="AlphaFoldDB" id="A0A1H5MST6"/>